<comment type="caution">
    <text evidence="3">The sequence shown here is derived from an EMBL/GenBank/DDBJ whole genome shotgun (WGS) entry which is preliminary data.</text>
</comment>
<dbReference type="HAMAP" id="MF_00489">
    <property type="entry name" value="UPF0178"/>
    <property type="match status" value="1"/>
</dbReference>
<evidence type="ECO:0000256" key="2">
    <source>
        <dbReference type="HAMAP-Rule" id="MF_00489"/>
    </source>
</evidence>
<dbReference type="CDD" id="cd18720">
    <property type="entry name" value="PIN_YqxD-like"/>
    <property type="match status" value="1"/>
</dbReference>
<evidence type="ECO:0000313" key="4">
    <source>
        <dbReference type="Proteomes" id="UP001629953"/>
    </source>
</evidence>
<name>A0ABW9G2G8_9GAMM</name>
<proteinExistence type="inferred from homology"/>
<dbReference type="RefSeq" id="WP_408622028.1">
    <property type="nucleotide sequence ID" value="NZ_JBEQCT010000001.1"/>
</dbReference>
<gene>
    <name evidence="3" type="ORF">ABUE30_02135</name>
</gene>
<evidence type="ECO:0000256" key="1">
    <source>
        <dbReference type="ARBA" id="ARBA00008522"/>
    </source>
</evidence>
<dbReference type="InterPro" id="IPR003791">
    <property type="entry name" value="UPF0178"/>
</dbReference>
<dbReference type="NCBIfam" id="NF001095">
    <property type="entry name" value="PRK00124.1"/>
    <property type="match status" value="1"/>
</dbReference>
<evidence type="ECO:0000313" key="3">
    <source>
        <dbReference type="EMBL" id="MFM2483875.1"/>
    </source>
</evidence>
<accession>A0ABW9G2G8</accession>
<comment type="similarity">
    <text evidence="1 2">Belongs to the UPF0178 family.</text>
</comment>
<dbReference type="EMBL" id="JBEQCT010000001">
    <property type="protein sequence ID" value="MFM2483875.1"/>
    <property type="molecule type" value="Genomic_DNA"/>
</dbReference>
<keyword evidence="4" id="KW-1185">Reference proteome</keyword>
<sequence>MQIWVDADACPRVIRDILVRAANKQCIKTTFVANQPVAVTRSAFVMQWQVNQGFDEADNEIVRRVCNDDIVITQDLRLAQAALAKDAKVMSPRGQVFDSATIDSKVERRDVHEMLRESGIMMGGPATLSSRDSQQFSNQLQQWLFSVG</sequence>
<dbReference type="PANTHER" id="PTHR35146">
    <property type="entry name" value="UPF0178 PROTEIN YAII"/>
    <property type="match status" value="1"/>
</dbReference>
<protein>
    <recommendedName>
        <fullName evidence="2">UPF0178 protein ABUE30_02135</fullName>
    </recommendedName>
</protein>
<dbReference type="PANTHER" id="PTHR35146:SF1">
    <property type="entry name" value="UPF0178 PROTEIN YAII"/>
    <property type="match status" value="1"/>
</dbReference>
<organism evidence="3 4">
    <name type="scientific">Celerinatantimonas yamalensis</name>
    <dbReference type="NCBI Taxonomy" id="559956"/>
    <lineage>
        <taxon>Bacteria</taxon>
        <taxon>Pseudomonadati</taxon>
        <taxon>Pseudomonadota</taxon>
        <taxon>Gammaproteobacteria</taxon>
        <taxon>Celerinatantimonadaceae</taxon>
        <taxon>Celerinatantimonas</taxon>
    </lineage>
</organism>
<dbReference type="Pfam" id="PF02639">
    <property type="entry name" value="DUF188"/>
    <property type="match status" value="1"/>
</dbReference>
<dbReference type="Proteomes" id="UP001629953">
    <property type="component" value="Unassembled WGS sequence"/>
</dbReference>
<reference evidence="3 4" key="1">
    <citation type="journal article" date="2013" name="Int. J. Syst. Evol. Microbiol.">
        <title>Celerinatantimonas yamalensis sp. nov., a cold-adapted diazotrophic bacterium from a cold permafrost brine.</title>
        <authorList>
            <person name="Shcherbakova V."/>
            <person name="Chuvilskaya N."/>
            <person name="Rivkina E."/>
            <person name="Demidov N."/>
            <person name="Uchaeva V."/>
            <person name="Suetin S."/>
            <person name="Suzina N."/>
            <person name="Gilichinsky D."/>
        </authorList>
    </citation>
    <scope>NUCLEOTIDE SEQUENCE [LARGE SCALE GENOMIC DNA]</scope>
    <source>
        <strain evidence="3 4">C7</strain>
    </source>
</reference>